<dbReference type="InterPro" id="IPR050742">
    <property type="entry name" value="Helicase_Restrict-Modif_Enz"/>
</dbReference>
<gene>
    <name evidence="2" type="ORF">NMU03_00060</name>
</gene>
<dbReference type="Pfam" id="PF00271">
    <property type="entry name" value="Helicase_C"/>
    <property type="match status" value="1"/>
</dbReference>
<organism evidence="2 3">
    <name type="scientific">Allocoprobacillus halotolerans</name>
    <dbReference type="NCBI Taxonomy" id="2944914"/>
    <lineage>
        <taxon>Bacteria</taxon>
        <taxon>Bacillati</taxon>
        <taxon>Bacillota</taxon>
        <taxon>Erysipelotrichia</taxon>
        <taxon>Erysipelotrichales</taxon>
        <taxon>Erysipelotrichaceae</taxon>
        <taxon>Allocoprobacillus</taxon>
    </lineage>
</organism>
<evidence type="ECO:0000313" key="3">
    <source>
        <dbReference type="Proteomes" id="UP001060112"/>
    </source>
</evidence>
<dbReference type="SUPFAM" id="SSF52540">
    <property type="entry name" value="P-loop containing nucleoside triphosphate hydrolases"/>
    <property type="match status" value="1"/>
</dbReference>
<dbReference type="PANTHER" id="PTHR47396">
    <property type="entry name" value="TYPE I RESTRICTION ENZYME ECOKI R PROTEIN"/>
    <property type="match status" value="1"/>
</dbReference>
<dbReference type="SMART" id="SM00490">
    <property type="entry name" value="HELICc"/>
    <property type="match status" value="1"/>
</dbReference>
<dbReference type="Proteomes" id="UP001060112">
    <property type="component" value="Chromosome"/>
</dbReference>
<name>A0ABY5I4F5_9FIRM</name>
<proteinExistence type="predicted"/>
<reference evidence="2" key="1">
    <citation type="submission" date="2022-07" db="EMBL/GenBank/DDBJ databases">
        <title>Faecal culturing of patients with breast cancer.</title>
        <authorList>
            <person name="Teng N.M.Y."/>
            <person name="Kiu R."/>
            <person name="Evans R."/>
            <person name="Baker D.J."/>
            <person name="Zenner C."/>
            <person name="Robinson S.D."/>
            <person name="Hall L.J."/>
        </authorList>
    </citation>
    <scope>NUCLEOTIDE SEQUENCE</scope>
    <source>
        <strain evidence="2">LH1062</strain>
    </source>
</reference>
<dbReference type="InterPro" id="IPR027417">
    <property type="entry name" value="P-loop_NTPase"/>
</dbReference>
<dbReference type="EMBL" id="CP101620">
    <property type="protein sequence ID" value="UTY39269.1"/>
    <property type="molecule type" value="Genomic_DNA"/>
</dbReference>
<keyword evidence="3" id="KW-1185">Reference proteome</keyword>
<evidence type="ECO:0000313" key="2">
    <source>
        <dbReference type="EMBL" id="UTY39269.1"/>
    </source>
</evidence>
<dbReference type="PANTHER" id="PTHR47396:SF1">
    <property type="entry name" value="ATP-DEPENDENT HELICASE IRC3-RELATED"/>
    <property type="match status" value="1"/>
</dbReference>
<evidence type="ECO:0000259" key="1">
    <source>
        <dbReference type="PROSITE" id="PS51194"/>
    </source>
</evidence>
<dbReference type="InterPro" id="IPR001650">
    <property type="entry name" value="Helicase_C-like"/>
</dbReference>
<protein>
    <recommendedName>
        <fullName evidence="1">Helicase C-terminal domain-containing protein</fullName>
    </recommendedName>
</protein>
<feature type="domain" description="Helicase C-terminal" evidence="1">
    <location>
        <begin position="1"/>
        <end position="114"/>
    </location>
</feature>
<sequence>MSCLQFTASESSKERQMIIDDFQRGNSCQVLVSMKCLDEGVNIPKIRIAFILASSTNPKEYIQRRGRVLRKAEGKDFAYIYDFITLPRDLHNVKNNEDIEFDNSLIKREVSRMTEFSKLSLNPYATDKLIEELFSIYGAVVYNEEEEGYIL</sequence>
<dbReference type="PROSITE" id="PS51194">
    <property type="entry name" value="HELICASE_CTER"/>
    <property type="match status" value="1"/>
</dbReference>
<accession>A0ABY5I4F5</accession>
<dbReference type="Gene3D" id="3.40.50.300">
    <property type="entry name" value="P-loop containing nucleotide triphosphate hydrolases"/>
    <property type="match status" value="1"/>
</dbReference>